<dbReference type="Proteomes" id="UP001567538">
    <property type="component" value="Unassembled WGS sequence"/>
</dbReference>
<name>A0ABD1IKN8_SALDI</name>
<gene>
    <name evidence="2" type="ORF">AAHA92_00765</name>
</gene>
<evidence type="ECO:0000256" key="1">
    <source>
        <dbReference type="SAM" id="MobiDB-lite"/>
    </source>
</evidence>
<evidence type="ECO:0000313" key="2">
    <source>
        <dbReference type="EMBL" id="KAL1569269.1"/>
    </source>
</evidence>
<organism evidence="2 3">
    <name type="scientific">Salvia divinorum</name>
    <name type="common">Maria pastora</name>
    <name type="synonym">Diviner's sage</name>
    <dbReference type="NCBI Taxonomy" id="28513"/>
    <lineage>
        <taxon>Eukaryota</taxon>
        <taxon>Viridiplantae</taxon>
        <taxon>Streptophyta</taxon>
        <taxon>Embryophyta</taxon>
        <taxon>Tracheophyta</taxon>
        <taxon>Spermatophyta</taxon>
        <taxon>Magnoliopsida</taxon>
        <taxon>eudicotyledons</taxon>
        <taxon>Gunneridae</taxon>
        <taxon>Pentapetalae</taxon>
        <taxon>asterids</taxon>
        <taxon>lamiids</taxon>
        <taxon>Lamiales</taxon>
        <taxon>Lamiaceae</taxon>
        <taxon>Nepetoideae</taxon>
        <taxon>Mentheae</taxon>
        <taxon>Salviinae</taxon>
        <taxon>Salvia</taxon>
        <taxon>Salvia subgen. Calosphace</taxon>
    </lineage>
</organism>
<proteinExistence type="predicted"/>
<dbReference type="AlphaFoldDB" id="A0ABD1IKN8"/>
<evidence type="ECO:0008006" key="4">
    <source>
        <dbReference type="Google" id="ProtNLM"/>
    </source>
</evidence>
<dbReference type="EMBL" id="JBEAFC010000001">
    <property type="protein sequence ID" value="KAL1569269.1"/>
    <property type="molecule type" value="Genomic_DNA"/>
</dbReference>
<evidence type="ECO:0000313" key="3">
    <source>
        <dbReference type="Proteomes" id="UP001567538"/>
    </source>
</evidence>
<sequence>MTRGKQKLEAQKKNAEKNQKAKGSQIEPIPTASKSFAPFVEASVGELWSVAGDLDNQFLVYVPVCLASDRMSYKNLYDFYLKILDQLFTAFYFNIIHLRNLIDMRFNLVSQAQLANQNQLVDHYGSKHPKEKPPSNSG</sequence>
<dbReference type="SUPFAM" id="SSF118359">
    <property type="entry name" value="Expressed protein At2g23090/F21P24.15"/>
    <property type="match status" value="1"/>
</dbReference>
<comment type="caution">
    <text evidence="2">The sequence shown here is derived from an EMBL/GenBank/DDBJ whole genome shotgun (WGS) entry which is preliminary data.</text>
</comment>
<protein>
    <recommendedName>
        <fullName evidence="4">Small EDRK-rich factor-like N-terminal domain-containing protein</fullName>
    </recommendedName>
</protein>
<feature type="region of interest" description="Disordered" evidence="1">
    <location>
        <begin position="1"/>
        <end position="29"/>
    </location>
</feature>
<feature type="compositionally biased region" description="Basic and acidic residues" evidence="1">
    <location>
        <begin position="1"/>
        <end position="19"/>
    </location>
</feature>
<keyword evidence="3" id="KW-1185">Reference proteome</keyword>
<accession>A0ABD1IKN8</accession>
<reference evidence="2 3" key="1">
    <citation type="submission" date="2024-06" db="EMBL/GenBank/DDBJ databases">
        <title>A chromosome level genome sequence of Diviner's sage (Salvia divinorum).</title>
        <authorList>
            <person name="Ford S.A."/>
            <person name="Ro D.-K."/>
            <person name="Ness R.W."/>
            <person name="Phillips M.A."/>
        </authorList>
    </citation>
    <scope>NUCLEOTIDE SEQUENCE [LARGE SCALE GENOMIC DNA]</scope>
    <source>
        <strain evidence="2">SAF-2024a</strain>
        <tissue evidence="2">Leaf</tissue>
    </source>
</reference>